<dbReference type="InterPro" id="IPR050182">
    <property type="entry name" value="Cytochrome_P450_fam2"/>
</dbReference>
<dbReference type="InterPro" id="IPR001128">
    <property type="entry name" value="Cyt_P450"/>
</dbReference>
<dbReference type="PRINTS" id="PR00385">
    <property type="entry name" value="P450"/>
</dbReference>
<accession>A0A672U116</accession>
<dbReference type="Proteomes" id="UP000472266">
    <property type="component" value="Chromosome 9"/>
</dbReference>
<dbReference type="InterPro" id="IPR036396">
    <property type="entry name" value="Cyt_P450_sf"/>
</dbReference>
<dbReference type="Ensembl" id="ENSSHBT00005009778.1">
    <property type="protein sequence ID" value="ENSSHBP00005008136.1"/>
    <property type="gene ID" value="ENSSHBG00005007084.1"/>
</dbReference>
<reference evidence="6" key="3">
    <citation type="submission" date="2025-09" db="UniProtKB">
        <authorList>
            <consortium name="Ensembl"/>
        </authorList>
    </citation>
    <scope>IDENTIFICATION</scope>
</reference>
<reference evidence="6" key="2">
    <citation type="submission" date="2025-08" db="UniProtKB">
        <authorList>
            <consortium name="Ensembl"/>
        </authorList>
    </citation>
    <scope>IDENTIFICATION</scope>
</reference>
<keyword evidence="7" id="KW-1185">Reference proteome</keyword>
<evidence type="ECO:0000256" key="3">
    <source>
        <dbReference type="ARBA" id="ARBA00022723"/>
    </source>
</evidence>
<comment type="cofactor">
    <cofactor evidence="1">
        <name>heme</name>
        <dbReference type="ChEBI" id="CHEBI:30413"/>
    </cofactor>
</comment>
<dbReference type="GO" id="GO:0020037">
    <property type="term" value="F:heme binding"/>
    <property type="evidence" value="ECO:0007669"/>
    <property type="project" value="InterPro"/>
</dbReference>
<dbReference type="PRINTS" id="PR00463">
    <property type="entry name" value="EP450I"/>
</dbReference>
<keyword evidence="4" id="KW-0408">Iron</keyword>
<reference evidence="6 7" key="1">
    <citation type="submission" date="2019-11" db="EMBL/GenBank/DDBJ databases">
        <title>Strigops habroptila (kakapo) genome, bStrHab1, primary haplotype, v2.</title>
        <authorList>
            <person name="Jarvis E.D."/>
            <person name="Howard J."/>
            <person name="Rhie A."/>
            <person name="Phillippy A."/>
            <person name="Korlach J."/>
            <person name="Digby A."/>
            <person name="Iorns D."/>
            <person name="Eason D."/>
            <person name="Robertson B."/>
            <person name="Raemaekers T."/>
            <person name="Howe K."/>
            <person name="Lewin H."/>
            <person name="Damas J."/>
            <person name="Hastie A."/>
            <person name="Tracey A."/>
            <person name="Chow W."/>
            <person name="Fedrigo O."/>
        </authorList>
    </citation>
    <scope>NUCLEOTIDE SEQUENCE [LARGE SCALE GENOMIC DNA]</scope>
</reference>
<dbReference type="GO" id="GO:0006805">
    <property type="term" value="P:xenobiotic metabolic process"/>
    <property type="evidence" value="ECO:0007669"/>
    <property type="project" value="TreeGrafter"/>
</dbReference>
<dbReference type="GO" id="GO:0005506">
    <property type="term" value="F:iron ion binding"/>
    <property type="evidence" value="ECO:0007669"/>
    <property type="project" value="InterPro"/>
</dbReference>
<evidence type="ECO:0000256" key="4">
    <source>
        <dbReference type="ARBA" id="ARBA00023004"/>
    </source>
</evidence>
<dbReference type="GO" id="GO:0006082">
    <property type="term" value="P:organic acid metabolic process"/>
    <property type="evidence" value="ECO:0007669"/>
    <property type="project" value="TreeGrafter"/>
</dbReference>
<dbReference type="SUPFAM" id="SSF48264">
    <property type="entry name" value="Cytochrome P450"/>
    <property type="match status" value="1"/>
</dbReference>
<dbReference type="Pfam" id="PF00067">
    <property type="entry name" value="p450"/>
    <property type="match status" value="2"/>
</dbReference>
<dbReference type="Gene3D" id="1.10.630.10">
    <property type="entry name" value="Cytochrome P450"/>
    <property type="match status" value="1"/>
</dbReference>
<dbReference type="InterPro" id="IPR002401">
    <property type="entry name" value="Cyt_P450_E_grp-I"/>
</dbReference>
<name>A0A672U116_STRHB</name>
<protein>
    <submittedName>
        <fullName evidence="6">Uncharacterized protein</fullName>
    </submittedName>
</protein>
<keyword evidence="3" id="KW-0479">Metal-binding</keyword>
<sequence>MKSFAQKKIDKHKEDRNPSESRDFIDSYLQEMAKVSNADGRLQEENLVACTLDLLLAGTETTSTTIRWALLFMAKYPEIQGTITRVQAEIDAVIGQARQPALQDRNNMPYTNAVIHEVQRKGNIIPFNVPRLTTKDTFVDGFLIPKGVTQLDHSPSGRQRLFHQPAPGGKRSCLGEVLARAELFLFFTSLLQKFTFQAPPDTTLSLKVHLGCCPHWEKSGENE</sequence>
<dbReference type="GO" id="GO:0005737">
    <property type="term" value="C:cytoplasm"/>
    <property type="evidence" value="ECO:0007669"/>
    <property type="project" value="TreeGrafter"/>
</dbReference>
<comment type="similarity">
    <text evidence="2">Belongs to the cytochrome P450 family.</text>
</comment>
<evidence type="ECO:0000256" key="2">
    <source>
        <dbReference type="ARBA" id="ARBA00010617"/>
    </source>
</evidence>
<evidence type="ECO:0000256" key="5">
    <source>
        <dbReference type="SAM" id="MobiDB-lite"/>
    </source>
</evidence>
<dbReference type="GO" id="GO:0016712">
    <property type="term" value="F:oxidoreductase activity, acting on paired donors, with incorporation or reduction of molecular oxygen, reduced flavin or flavoprotein as one donor, and incorporation of one atom of oxygen"/>
    <property type="evidence" value="ECO:0007669"/>
    <property type="project" value="TreeGrafter"/>
</dbReference>
<feature type="compositionally biased region" description="Basic and acidic residues" evidence="5">
    <location>
        <begin position="7"/>
        <end position="22"/>
    </location>
</feature>
<dbReference type="AlphaFoldDB" id="A0A672U116"/>
<proteinExistence type="inferred from homology"/>
<dbReference type="PANTHER" id="PTHR24300">
    <property type="entry name" value="CYTOCHROME P450 508A4-RELATED"/>
    <property type="match status" value="1"/>
</dbReference>
<dbReference type="PANTHER" id="PTHR24300:SF177">
    <property type="entry name" value="CYTOCHROME P450 2J2"/>
    <property type="match status" value="1"/>
</dbReference>
<evidence type="ECO:0000256" key="1">
    <source>
        <dbReference type="ARBA" id="ARBA00001971"/>
    </source>
</evidence>
<dbReference type="GeneTree" id="ENSGT00950000182879"/>
<evidence type="ECO:0000313" key="6">
    <source>
        <dbReference type="Ensembl" id="ENSSHBP00005008136.1"/>
    </source>
</evidence>
<evidence type="ECO:0000313" key="7">
    <source>
        <dbReference type="Proteomes" id="UP000472266"/>
    </source>
</evidence>
<feature type="region of interest" description="Disordered" evidence="5">
    <location>
        <begin position="1"/>
        <end position="22"/>
    </location>
</feature>
<organism evidence="6 7">
    <name type="scientific">Strigops habroptila</name>
    <name type="common">Kakapo</name>
    <dbReference type="NCBI Taxonomy" id="2489341"/>
    <lineage>
        <taxon>Eukaryota</taxon>
        <taxon>Metazoa</taxon>
        <taxon>Chordata</taxon>
        <taxon>Craniata</taxon>
        <taxon>Vertebrata</taxon>
        <taxon>Euteleostomi</taxon>
        <taxon>Archelosauria</taxon>
        <taxon>Archosauria</taxon>
        <taxon>Dinosauria</taxon>
        <taxon>Saurischia</taxon>
        <taxon>Theropoda</taxon>
        <taxon>Coelurosauria</taxon>
        <taxon>Aves</taxon>
        <taxon>Neognathae</taxon>
        <taxon>Neoaves</taxon>
        <taxon>Telluraves</taxon>
        <taxon>Australaves</taxon>
        <taxon>Psittaciformes</taxon>
        <taxon>Psittacidae</taxon>
        <taxon>Strigops</taxon>
    </lineage>
</organism>